<dbReference type="InterPro" id="IPR052414">
    <property type="entry name" value="U3_snoRNA-assoc_WDR"/>
</dbReference>
<feature type="compositionally biased region" description="Acidic residues" evidence="4">
    <location>
        <begin position="641"/>
        <end position="664"/>
    </location>
</feature>
<dbReference type="GO" id="GO:0000462">
    <property type="term" value="P:maturation of SSU-rRNA from tricistronic rRNA transcript (SSU-rRNA, 5.8S rRNA, LSU-rRNA)"/>
    <property type="evidence" value="ECO:0007669"/>
    <property type="project" value="TreeGrafter"/>
</dbReference>
<organism evidence="6 7">
    <name type="scientific">Coemansia erecta</name>
    <dbReference type="NCBI Taxonomy" id="147472"/>
    <lineage>
        <taxon>Eukaryota</taxon>
        <taxon>Fungi</taxon>
        <taxon>Fungi incertae sedis</taxon>
        <taxon>Zoopagomycota</taxon>
        <taxon>Kickxellomycotina</taxon>
        <taxon>Kickxellomycetes</taxon>
        <taxon>Kickxellales</taxon>
        <taxon>Kickxellaceae</taxon>
        <taxon>Coemansia</taxon>
    </lineage>
</organism>
<feature type="region of interest" description="Disordered" evidence="4">
    <location>
        <begin position="1"/>
        <end position="34"/>
    </location>
</feature>
<keyword evidence="7" id="KW-1185">Reference proteome</keyword>
<dbReference type="Gene3D" id="2.130.10.10">
    <property type="entry name" value="YVTN repeat-like/Quinoprotein amine dehydrogenase"/>
    <property type="match status" value="2"/>
</dbReference>
<dbReference type="InterPro" id="IPR011047">
    <property type="entry name" value="Quinoprotein_ADH-like_sf"/>
</dbReference>
<comment type="similarity">
    <text evidence="3">Belongs to the UTP5 family.</text>
</comment>
<sequence length="710" mass="75913">MARKTAQRKRSHTGEQIKQSATHTPTATTGAGDGRWTSAFDSSDSSLALVRSGLNGHKLRIIDVQTGTLRSEHTAADGARIRSVAWSPHEGAQALVAVGLQTGAVQLYSPARGAVTQTLDAGAHQGSAVVDLAFTDARTLLSLDQSGLVVQWDVEAAAVTLQLRTGLAEARRLLPSKDGKRVALASHRIELWDLALRRLVQEWPGHTAAVHSLVWAAGETALVSAALGDRHVHVWDASPNAAHAASAVLALDRDARYIDVSPNGSVLAVASDGALYTWHQAAAPRRTEARKPESARDLGYAPDGSLRVVLTLASMKRLTLQLARFSRVAGDETARALVVRGSTQQPLFETLALADEHGHFVRGMVVERPADEHVVEARRAAQDVAGVVAYAEGEDAVITSPANDAVHVSQRAVEMAVDAQGAPTLADRVRQMSVDPAGDAPGSAAAAAAAGSTTTPLTARMNAGSLVRVLVQALHTADGAMLDSVLGNSARTNIVRDTVLGLPVAYVLPLVQQLFLRFHTTPARAAQLLPWIRVVLTIHSAYLTSLPSLVPQLAGFYQGIEARLESHQRLLKLSGRLELANAQIRARSRFEKEQSRHDRDAQRQTTMKPINVYHESEDDDSDSDPMAAGSAPLTPAWQADESTDDDSNEDQSDEENQWSDDTDSDPANHGSASDDDNSGDDDDSDSDSDDQDDDDEDNDDSDEEMLDGLN</sequence>
<dbReference type="GO" id="GO:0005730">
    <property type="term" value="C:nucleolus"/>
    <property type="evidence" value="ECO:0007669"/>
    <property type="project" value="UniProtKB-SubCell"/>
</dbReference>
<evidence type="ECO:0000313" key="6">
    <source>
        <dbReference type="EMBL" id="KAJ1719809.1"/>
    </source>
</evidence>
<feature type="region of interest" description="Disordered" evidence="4">
    <location>
        <begin position="587"/>
        <end position="710"/>
    </location>
</feature>
<evidence type="ECO:0000313" key="7">
    <source>
        <dbReference type="Proteomes" id="UP001149813"/>
    </source>
</evidence>
<name>A0A9W7XWL4_9FUNG</name>
<protein>
    <submittedName>
        <fullName evidence="6">Small subunit (SSU) processome component</fullName>
    </submittedName>
</protein>
<dbReference type="AlphaFoldDB" id="A0A9W7XWL4"/>
<gene>
    <name evidence="6" type="primary">UTP5</name>
    <name evidence="6" type="ORF">LPJ53_005490</name>
</gene>
<evidence type="ECO:0000259" key="5">
    <source>
        <dbReference type="Pfam" id="PF04003"/>
    </source>
</evidence>
<dbReference type="Pfam" id="PF04003">
    <property type="entry name" value="Utp12"/>
    <property type="match status" value="1"/>
</dbReference>
<accession>A0A9W7XWL4</accession>
<feature type="compositionally biased region" description="Basic residues" evidence="4">
    <location>
        <begin position="1"/>
        <end position="11"/>
    </location>
</feature>
<keyword evidence="2" id="KW-0539">Nucleus</keyword>
<dbReference type="Proteomes" id="UP001149813">
    <property type="component" value="Unassembled WGS sequence"/>
</dbReference>
<dbReference type="SUPFAM" id="SSF50998">
    <property type="entry name" value="Quinoprotein alcohol dehydrogenase-like"/>
    <property type="match status" value="1"/>
</dbReference>
<dbReference type="EMBL" id="JANBOJ010000337">
    <property type="protein sequence ID" value="KAJ1719809.1"/>
    <property type="molecule type" value="Genomic_DNA"/>
</dbReference>
<dbReference type="Pfam" id="PF00400">
    <property type="entry name" value="WD40"/>
    <property type="match status" value="1"/>
</dbReference>
<comment type="subcellular location">
    <subcellularLocation>
        <location evidence="1">Nucleus</location>
        <location evidence="1">Nucleolus</location>
    </subcellularLocation>
</comment>
<dbReference type="InterPro" id="IPR007148">
    <property type="entry name" value="SSU_processome_Utp12"/>
</dbReference>
<dbReference type="InterPro" id="IPR015943">
    <property type="entry name" value="WD40/YVTN_repeat-like_dom_sf"/>
</dbReference>
<evidence type="ECO:0000256" key="1">
    <source>
        <dbReference type="ARBA" id="ARBA00004604"/>
    </source>
</evidence>
<reference evidence="6" key="1">
    <citation type="submission" date="2022-07" db="EMBL/GenBank/DDBJ databases">
        <title>Phylogenomic reconstructions and comparative analyses of Kickxellomycotina fungi.</title>
        <authorList>
            <person name="Reynolds N.K."/>
            <person name="Stajich J.E."/>
            <person name="Barry K."/>
            <person name="Grigoriev I.V."/>
            <person name="Crous P."/>
            <person name="Smith M.E."/>
        </authorList>
    </citation>
    <scope>NUCLEOTIDE SEQUENCE</scope>
    <source>
        <strain evidence="6">NBRC 32514</strain>
    </source>
</reference>
<feature type="compositionally biased region" description="Low complexity" evidence="4">
    <location>
        <begin position="21"/>
        <end position="30"/>
    </location>
</feature>
<dbReference type="PANTHER" id="PTHR44267">
    <property type="entry name" value="WD REPEAT-CONTAINING PROTEIN 43"/>
    <property type="match status" value="1"/>
</dbReference>
<feature type="compositionally biased region" description="Acidic residues" evidence="4">
    <location>
        <begin position="673"/>
        <end position="710"/>
    </location>
</feature>
<dbReference type="InterPro" id="IPR001680">
    <property type="entry name" value="WD40_rpt"/>
</dbReference>
<dbReference type="PANTHER" id="PTHR44267:SF1">
    <property type="entry name" value="WD REPEAT-CONTAINING PROTEIN 43"/>
    <property type="match status" value="1"/>
</dbReference>
<evidence type="ECO:0000256" key="2">
    <source>
        <dbReference type="ARBA" id="ARBA00023242"/>
    </source>
</evidence>
<dbReference type="OrthoDB" id="30195at2759"/>
<evidence type="ECO:0000256" key="4">
    <source>
        <dbReference type="SAM" id="MobiDB-lite"/>
    </source>
</evidence>
<dbReference type="SMART" id="SM00320">
    <property type="entry name" value="WD40"/>
    <property type="match status" value="4"/>
</dbReference>
<comment type="caution">
    <text evidence="6">The sequence shown here is derived from an EMBL/GenBank/DDBJ whole genome shotgun (WGS) entry which is preliminary data.</text>
</comment>
<evidence type="ECO:0000256" key="3">
    <source>
        <dbReference type="ARBA" id="ARBA00038335"/>
    </source>
</evidence>
<feature type="domain" description="Small-subunit processome Utp12" evidence="5">
    <location>
        <begin position="480"/>
        <end position="580"/>
    </location>
</feature>
<proteinExistence type="inferred from homology"/>
<feature type="compositionally biased region" description="Basic and acidic residues" evidence="4">
    <location>
        <begin position="588"/>
        <end position="602"/>
    </location>
</feature>